<dbReference type="Pfam" id="PF00384">
    <property type="entry name" value="Molybdopterin"/>
    <property type="match status" value="1"/>
</dbReference>
<dbReference type="PANTHER" id="PTHR43742">
    <property type="entry name" value="TRIMETHYLAMINE-N-OXIDE REDUCTASE"/>
    <property type="match status" value="1"/>
</dbReference>
<reference evidence="7" key="1">
    <citation type="journal article" date="2015" name="Nature">
        <title>Complex archaea that bridge the gap between prokaryotes and eukaryotes.</title>
        <authorList>
            <person name="Spang A."/>
            <person name="Saw J.H."/>
            <person name="Jorgensen S.L."/>
            <person name="Zaremba-Niedzwiedzka K."/>
            <person name="Martijn J."/>
            <person name="Lind A.E."/>
            <person name="van Eijk R."/>
            <person name="Schleper C."/>
            <person name="Guy L."/>
            <person name="Ettema T.J."/>
        </authorList>
    </citation>
    <scope>NUCLEOTIDE SEQUENCE</scope>
</reference>
<evidence type="ECO:0008006" key="8">
    <source>
        <dbReference type="Google" id="ProtNLM"/>
    </source>
</evidence>
<proteinExistence type="inferred from homology"/>
<dbReference type="Gene3D" id="3.40.50.740">
    <property type="match status" value="1"/>
</dbReference>
<evidence type="ECO:0000259" key="5">
    <source>
        <dbReference type="Pfam" id="PF00384"/>
    </source>
</evidence>
<dbReference type="Gene3D" id="3.40.228.10">
    <property type="entry name" value="Dimethylsulfoxide Reductase, domain 2"/>
    <property type="match status" value="1"/>
</dbReference>
<evidence type="ECO:0000259" key="6">
    <source>
        <dbReference type="Pfam" id="PF01568"/>
    </source>
</evidence>
<name>A0A0F9QV96_9ZZZZ</name>
<sequence>MNDHIEIVKRYGTCSKDCYGSCVFRGEWNDEAPEKKLLITKPLKDHPFTNGLFCPKFNNREKLLYHPDRIKTALIQSGPKESNSFKQISLESAVNLISEKLTTIRNKFEPLSIVAAFYSGNSGLISRLSPIRFFGKLGATLTTGGLCNEAGNHALSQMFGNYSTTNPFQLNNPKNKLIVVWGSNLANRNNHVYSLVKKAIKKGSLVAVVNPIRTKIVENITAFLQPFPGTDYLIAQYIMNKIIENRKYDKDFLVQHVDGYKNLMAKVKKIDENMILKQTGLSQEVLDDFTNLLIKFQHKTLFIVGYGPQKYFYGGKNLNTIALIQILLGNFGKPGTGLLFSQSGFFKEVAAPLMNYVTHPELYHSNNSIPLVTLGSSLNSDKIKMLFIYNLNPASSLPNQTILRNGLSRDDLFVVVLDMFLNETTKFADIVIPAKFDLESYDLITPYFTPGISINQGGPCPYSDCVSNYEFFQLLAKKIGWDNDILFHETQEEIFKKCVELLPNDVQQSLKLNGYYIPFGVNDIPFKDLNFPTFNGKIQISSSNLEIFDNELDFLLHRNENEFYLISPAHKYFIHSQLGEIHREFENDFGKVFLNACDIKSNGLKLNENVLVSSKFGEVKFVLDQNNALKSGTALIFSGLPFANTKYENVNFLTSEKPEESKLSGAYFSVVIKISKTYTLKNLKT</sequence>
<dbReference type="GO" id="GO:0016491">
    <property type="term" value="F:oxidoreductase activity"/>
    <property type="evidence" value="ECO:0007669"/>
    <property type="project" value="InterPro"/>
</dbReference>
<gene>
    <name evidence="7" type="ORF">LCGC14_0728730</name>
</gene>
<dbReference type="PANTHER" id="PTHR43742:SF6">
    <property type="entry name" value="OXIDOREDUCTASE YYAE-RELATED"/>
    <property type="match status" value="1"/>
</dbReference>
<dbReference type="GO" id="GO:0046872">
    <property type="term" value="F:metal ion binding"/>
    <property type="evidence" value="ECO:0007669"/>
    <property type="project" value="UniProtKB-KW"/>
</dbReference>
<evidence type="ECO:0000313" key="7">
    <source>
        <dbReference type="EMBL" id="KKN40897.1"/>
    </source>
</evidence>
<organism evidence="7">
    <name type="scientific">marine sediment metagenome</name>
    <dbReference type="NCBI Taxonomy" id="412755"/>
    <lineage>
        <taxon>unclassified sequences</taxon>
        <taxon>metagenomes</taxon>
        <taxon>ecological metagenomes</taxon>
    </lineage>
</organism>
<keyword evidence="4" id="KW-0411">Iron-sulfur</keyword>
<dbReference type="SUPFAM" id="SSF53706">
    <property type="entry name" value="Formate dehydrogenase/DMSO reductase, domains 1-3"/>
    <property type="match status" value="1"/>
</dbReference>
<evidence type="ECO:0000256" key="3">
    <source>
        <dbReference type="ARBA" id="ARBA00023004"/>
    </source>
</evidence>
<dbReference type="InterPro" id="IPR006657">
    <property type="entry name" value="MoPterin_dinucl-bd_dom"/>
</dbReference>
<evidence type="ECO:0000256" key="2">
    <source>
        <dbReference type="ARBA" id="ARBA00022723"/>
    </source>
</evidence>
<accession>A0A0F9QV96</accession>
<dbReference type="GO" id="GO:0051536">
    <property type="term" value="F:iron-sulfur cluster binding"/>
    <property type="evidence" value="ECO:0007669"/>
    <property type="project" value="UniProtKB-KW"/>
</dbReference>
<comment type="caution">
    <text evidence="7">The sequence shown here is derived from an EMBL/GenBank/DDBJ whole genome shotgun (WGS) entry which is preliminary data.</text>
</comment>
<protein>
    <recommendedName>
        <fullName evidence="8">4Fe-4S Mo/W bis-MGD-type domain-containing protein</fullName>
    </recommendedName>
</protein>
<feature type="domain" description="Molybdopterin dinucleotide-binding" evidence="6">
    <location>
        <begin position="563"/>
        <end position="660"/>
    </location>
</feature>
<dbReference type="Gene3D" id="2.40.40.20">
    <property type="match status" value="1"/>
</dbReference>
<feature type="domain" description="Molybdopterin oxidoreductase" evidence="5">
    <location>
        <begin position="80"/>
        <end position="445"/>
    </location>
</feature>
<dbReference type="InterPro" id="IPR050612">
    <property type="entry name" value="Prok_Mopterin_Oxidored"/>
</dbReference>
<dbReference type="Gene3D" id="3.30.2070.10">
    <property type="entry name" value="Formate dehydrogenase/DMSO reductase"/>
    <property type="match status" value="1"/>
</dbReference>
<dbReference type="EMBL" id="LAZR01001680">
    <property type="protein sequence ID" value="KKN40897.1"/>
    <property type="molecule type" value="Genomic_DNA"/>
</dbReference>
<dbReference type="AlphaFoldDB" id="A0A0F9QV96"/>
<dbReference type="GO" id="GO:0043546">
    <property type="term" value="F:molybdopterin cofactor binding"/>
    <property type="evidence" value="ECO:0007669"/>
    <property type="project" value="InterPro"/>
</dbReference>
<comment type="similarity">
    <text evidence="1">Belongs to the prokaryotic molybdopterin-containing oxidoreductase family.</text>
</comment>
<evidence type="ECO:0000256" key="4">
    <source>
        <dbReference type="ARBA" id="ARBA00023014"/>
    </source>
</evidence>
<dbReference type="Pfam" id="PF01568">
    <property type="entry name" value="Molydop_binding"/>
    <property type="match status" value="1"/>
</dbReference>
<keyword evidence="2" id="KW-0479">Metal-binding</keyword>
<dbReference type="Gene3D" id="2.20.25.90">
    <property type="entry name" value="ADC-like domains"/>
    <property type="match status" value="1"/>
</dbReference>
<evidence type="ECO:0000256" key="1">
    <source>
        <dbReference type="ARBA" id="ARBA00010312"/>
    </source>
</evidence>
<keyword evidence="3" id="KW-0408">Iron</keyword>
<dbReference type="InterPro" id="IPR006656">
    <property type="entry name" value="Mopterin_OxRdtase"/>
</dbReference>
<dbReference type="InterPro" id="IPR009010">
    <property type="entry name" value="Asp_de-COase-like_dom_sf"/>
</dbReference>
<dbReference type="SUPFAM" id="SSF50692">
    <property type="entry name" value="ADC-like"/>
    <property type="match status" value="1"/>
</dbReference>